<evidence type="ECO:0000256" key="3">
    <source>
        <dbReference type="ARBA" id="ARBA00022679"/>
    </source>
</evidence>
<dbReference type="InterPro" id="IPR007197">
    <property type="entry name" value="rSAM"/>
</dbReference>
<keyword evidence="2" id="KW-0004">4Fe-4S</keyword>
<dbReference type="NCBIfam" id="TIGR00089">
    <property type="entry name" value="MiaB/RimO family radical SAM methylthiotransferase"/>
    <property type="match status" value="1"/>
</dbReference>
<evidence type="ECO:0000259" key="8">
    <source>
        <dbReference type="PROSITE" id="PS51449"/>
    </source>
</evidence>
<dbReference type="SUPFAM" id="SSF102114">
    <property type="entry name" value="Radical SAM enzymes"/>
    <property type="match status" value="1"/>
</dbReference>
<dbReference type="Gene3D" id="3.80.30.20">
    <property type="entry name" value="tm_1862 like domain"/>
    <property type="match status" value="1"/>
</dbReference>
<evidence type="ECO:0000259" key="9">
    <source>
        <dbReference type="PROSITE" id="PS51918"/>
    </source>
</evidence>
<evidence type="ECO:0000313" key="11">
    <source>
        <dbReference type="Proteomes" id="UP000031163"/>
    </source>
</evidence>
<dbReference type="EMBL" id="CP007770">
    <property type="protein sequence ID" value="AJC87648.1"/>
    <property type="molecule type" value="Genomic_DNA"/>
</dbReference>
<dbReference type="InterPro" id="IPR005839">
    <property type="entry name" value="Methylthiotransferase"/>
</dbReference>
<evidence type="ECO:0000256" key="7">
    <source>
        <dbReference type="ARBA" id="ARBA00023014"/>
    </source>
</evidence>
<dbReference type="AlphaFoldDB" id="A0A0A8H0E8"/>
<dbReference type="NCBIfam" id="TIGR01579">
    <property type="entry name" value="MiaB-like-C"/>
    <property type="match status" value="1"/>
</dbReference>
<evidence type="ECO:0000256" key="2">
    <source>
        <dbReference type="ARBA" id="ARBA00022485"/>
    </source>
</evidence>
<dbReference type="HOGENOM" id="CLU_018697_1_0_7"/>
<evidence type="ECO:0000256" key="1">
    <source>
        <dbReference type="ARBA" id="ARBA00001966"/>
    </source>
</evidence>
<name>A0A0A8H0E8_9BACT</name>
<dbReference type="GO" id="GO:0051539">
    <property type="term" value="F:4 iron, 4 sulfur cluster binding"/>
    <property type="evidence" value="ECO:0007669"/>
    <property type="project" value="UniProtKB-KW"/>
</dbReference>
<dbReference type="GO" id="GO:0035598">
    <property type="term" value="F:tRNA (N(6)-L-threonylcarbamoyladenosine(37)-C(2))-methylthiotransferase activity"/>
    <property type="evidence" value="ECO:0007669"/>
    <property type="project" value="TreeGrafter"/>
</dbReference>
<keyword evidence="3" id="KW-0808">Transferase</keyword>
<organism evidence="10 11">
    <name type="scientific">Campylobacter insulaenigrae NCTC 12927</name>
    <dbReference type="NCBI Taxonomy" id="1031564"/>
    <lineage>
        <taxon>Bacteria</taxon>
        <taxon>Pseudomonadati</taxon>
        <taxon>Campylobacterota</taxon>
        <taxon>Epsilonproteobacteria</taxon>
        <taxon>Campylobacterales</taxon>
        <taxon>Campylobacteraceae</taxon>
        <taxon>Campylobacter</taxon>
    </lineage>
</organism>
<dbReference type="Pfam" id="PF04055">
    <property type="entry name" value="Radical_SAM"/>
    <property type="match status" value="1"/>
</dbReference>
<dbReference type="InterPro" id="IPR013848">
    <property type="entry name" value="Methylthiotransferase_N"/>
</dbReference>
<dbReference type="InterPro" id="IPR058240">
    <property type="entry name" value="rSAM_sf"/>
</dbReference>
<dbReference type="InterPro" id="IPR006467">
    <property type="entry name" value="MiaB-like_bact"/>
</dbReference>
<dbReference type="PANTHER" id="PTHR11918">
    <property type="entry name" value="RADICAL SAM PROTEINS"/>
    <property type="match status" value="1"/>
</dbReference>
<dbReference type="KEGG" id="cis:CINS_0678"/>
<dbReference type="SFLD" id="SFLDG01082">
    <property type="entry name" value="B12-binding_domain_containing"/>
    <property type="match status" value="1"/>
</dbReference>
<gene>
    <name evidence="10" type="ORF">CINS_0678</name>
</gene>
<dbReference type="PROSITE" id="PS01278">
    <property type="entry name" value="MTTASE_RADICAL"/>
    <property type="match status" value="1"/>
</dbReference>
<evidence type="ECO:0000313" key="10">
    <source>
        <dbReference type="EMBL" id="AJC87648.1"/>
    </source>
</evidence>
<dbReference type="InterPro" id="IPR006638">
    <property type="entry name" value="Elp3/MiaA/NifB-like_rSAM"/>
</dbReference>
<dbReference type="Proteomes" id="UP000031163">
    <property type="component" value="Chromosome"/>
</dbReference>
<sequence length="418" mass="48114">MKKKVYFKTFGCRTNIYDTQLLKTYIKDHEIVQNESEAEVVVINSCTVTNGADSGLRAYINSIKKNGVKVILTGCGAVSKGKDFFDKKEIFGVLGASNKSKINQFISENKEFYDIGDLKFIDTKIVSDYENHTKAFVKIQEGCDFACSYCIIPSVRGKSRSVPSEEIVKQIKLLAHNGYSEIVLTGTNIGSYGLKENISLGVLLQKIGKINGIKRIRLGSLEPAQIDESFKEILNEPWLEKHLHIALQHTHEKMLRIMRRRSHTENDLALFNELSQKGFALGTDFIVAHPGESEEIWEEALKNFKLFNLTHIHAFIFSPRDGTYSASMNERINGEIAKERLNILKNIVAKNNFEFRKQQNEKLEILVESKKNEFYEGYDQFFNKIKIKTNQDISKQWILLEEYDRHYEYNFVSFDDEK</sequence>
<feature type="domain" description="Radical SAM core" evidence="9">
    <location>
        <begin position="129"/>
        <end position="354"/>
    </location>
</feature>
<dbReference type="InterPro" id="IPR038135">
    <property type="entry name" value="Methylthiotransferase_N_sf"/>
</dbReference>
<evidence type="ECO:0000256" key="6">
    <source>
        <dbReference type="ARBA" id="ARBA00023004"/>
    </source>
</evidence>
<keyword evidence="4" id="KW-0949">S-adenosyl-L-methionine</keyword>
<dbReference type="Gene3D" id="3.40.50.12160">
    <property type="entry name" value="Methylthiotransferase, N-terminal domain"/>
    <property type="match status" value="1"/>
</dbReference>
<dbReference type="InterPro" id="IPR023404">
    <property type="entry name" value="rSAM_horseshoe"/>
</dbReference>
<dbReference type="Pfam" id="PF00919">
    <property type="entry name" value="UPF0004"/>
    <property type="match status" value="1"/>
</dbReference>
<dbReference type="GO" id="GO:0046872">
    <property type="term" value="F:metal ion binding"/>
    <property type="evidence" value="ECO:0007669"/>
    <property type="project" value="UniProtKB-KW"/>
</dbReference>
<dbReference type="GeneID" id="74431482"/>
<accession>A0A0A8H0E8</accession>
<keyword evidence="6" id="KW-0408">Iron</keyword>
<dbReference type="RefSeq" id="WP_039649838.1">
    <property type="nucleotide sequence ID" value="NZ_CP007770.1"/>
</dbReference>
<dbReference type="PROSITE" id="PS51918">
    <property type="entry name" value="RADICAL_SAM"/>
    <property type="match status" value="1"/>
</dbReference>
<dbReference type="InterPro" id="IPR020612">
    <property type="entry name" value="Methylthiotransferase_CS"/>
</dbReference>
<proteinExistence type="predicted"/>
<feature type="domain" description="MTTase N-terminal" evidence="8">
    <location>
        <begin position="3"/>
        <end position="111"/>
    </location>
</feature>
<comment type="cofactor">
    <cofactor evidence="1">
        <name>[4Fe-4S] cluster</name>
        <dbReference type="ChEBI" id="CHEBI:49883"/>
    </cofactor>
</comment>
<keyword evidence="7" id="KW-0411">Iron-sulfur</keyword>
<dbReference type="STRING" id="1031564.CINS_0678"/>
<protein>
    <submittedName>
        <fullName evidence="10">MiaB-like tRNA modifying enzyme</fullName>
    </submittedName>
</protein>
<dbReference type="SMART" id="SM00729">
    <property type="entry name" value="Elp3"/>
    <property type="match status" value="1"/>
</dbReference>
<dbReference type="PROSITE" id="PS51449">
    <property type="entry name" value="MTTASE_N"/>
    <property type="match status" value="1"/>
</dbReference>
<dbReference type="PANTHER" id="PTHR11918:SF45">
    <property type="entry name" value="THREONYLCARBAMOYLADENOSINE TRNA METHYLTHIOTRANSFERASE"/>
    <property type="match status" value="1"/>
</dbReference>
<evidence type="ECO:0000256" key="4">
    <source>
        <dbReference type="ARBA" id="ARBA00022691"/>
    </source>
</evidence>
<keyword evidence="5" id="KW-0479">Metal-binding</keyword>
<evidence type="ECO:0000256" key="5">
    <source>
        <dbReference type="ARBA" id="ARBA00022723"/>
    </source>
</evidence>
<reference evidence="10 11" key="1">
    <citation type="journal article" date="2014" name="Genome Biol. Evol.">
        <title>Comparative Genomics of the Campylobacter lari Group.</title>
        <authorList>
            <person name="Miller W.G."/>
            <person name="Yee E."/>
            <person name="Chapman M.H."/>
            <person name="Smith T.P."/>
            <person name="Bono J.L."/>
            <person name="Huynh S."/>
            <person name="Parker C.T."/>
            <person name="Vandamme P."/>
            <person name="Luong K."/>
            <person name="Korlach J."/>
        </authorList>
    </citation>
    <scope>NUCLEOTIDE SEQUENCE [LARGE SCALE GENOMIC DNA]</scope>
    <source>
        <strain evidence="10 11">NCTC 12927</strain>
    </source>
</reference>
<dbReference type="SFLD" id="SFLDS00029">
    <property type="entry name" value="Radical_SAM"/>
    <property type="match status" value="1"/>
</dbReference>
<dbReference type="CDD" id="cd01335">
    <property type="entry name" value="Radical_SAM"/>
    <property type="match status" value="1"/>
</dbReference>